<name>A0A671F7R0_RHIFE</name>
<evidence type="ECO:0000259" key="5">
    <source>
        <dbReference type="SMART" id="SM00409"/>
    </source>
</evidence>
<evidence type="ECO:0000256" key="2">
    <source>
        <dbReference type="ARBA" id="ARBA00023157"/>
    </source>
</evidence>
<dbReference type="GO" id="GO:0032396">
    <property type="term" value="F:inhibitory MHC class I receptor activity"/>
    <property type="evidence" value="ECO:0007669"/>
    <property type="project" value="TreeGrafter"/>
</dbReference>
<protein>
    <recommendedName>
        <fullName evidence="5">Immunoglobulin domain-containing protein</fullName>
    </recommendedName>
</protein>
<feature type="domain" description="Immunoglobulin" evidence="5">
    <location>
        <begin position="34"/>
        <end position="117"/>
    </location>
</feature>
<dbReference type="FunFam" id="2.60.40.10:FF:000049">
    <property type="entry name" value="Leukocyte immunoglobulin-like receptor subfamily B member 1"/>
    <property type="match status" value="2"/>
</dbReference>
<keyword evidence="7" id="KW-1185">Reference proteome</keyword>
<dbReference type="GeneTree" id="ENSGT01100000263478"/>
<reference evidence="6 7" key="2">
    <citation type="journal article" date="2018" name="Annu Rev Anim Biosci">
        <title>Bat Biology, Genomes, and the Bat1K Project: To Generate Chromosome-Level Genomes for All Living Bat Species.</title>
        <authorList>
            <person name="Teeling E.C."/>
            <person name="Vernes S.C."/>
            <person name="Davalos L.M."/>
            <person name="Ray D.A."/>
            <person name="Gilbert M.T.P."/>
            <person name="Myers E."/>
        </authorList>
    </citation>
    <scope>NUCLEOTIDE SEQUENCE</scope>
</reference>
<dbReference type="GO" id="GO:0005886">
    <property type="term" value="C:plasma membrane"/>
    <property type="evidence" value="ECO:0007669"/>
    <property type="project" value="TreeGrafter"/>
</dbReference>
<evidence type="ECO:0000256" key="4">
    <source>
        <dbReference type="SAM" id="SignalP"/>
    </source>
</evidence>
<sequence length="233" mass="25889">MFMVLPSLLYLGLYIGQSTQAQEGNLPPPHIIARPTSMVLSKDSVTIECQIPEAEAYDICKVECPKPMDRSMLPLPKKTNTLRIQEMTPDQAGLYRCVYQSGVQWSQPSDPLLLVMTGAYDKPSLTSITDTVVALGDNVKLQCFSKIGFDVFILIKEGEVHTTQKLNSTLQGSAHQAIFHLDHVTSTQMGAYRCYGAFHNDLYVWSHSSNQLQLVAKSEETPAHPFLCSPLEL</sequence>
<dbReference type="InterPro" id="IPR036179">
    <property type="entry name" value="Ig-like_dom_sf"/>
</dbReference>
<keyword evidence="3" id="KW-0393">Immunoglobulin domain</keyword>
<dbReference type="AlphaFoldDB" id="A0A671F7R0"/>
<reference evidence="7" key="3">
    <citation type="submission" date="2018-12" db="EMBL/GenBank/DDBJ databases">
        <title>G10K-VGP greater horseshoe bat female genome, primary haplotype.</title>
        <authorList>
            <person name="Teeling E."/>
            <person name="Myers G."/>
            <person name="Vernes S."/>
            <person name="Pippel M."/>
            <person name="Winkler S."/>
            <person name="Fedrigo O."/>
            <person name="Rhie A."/>
            <person name="Koren S."/>
            <person name="Phillippy A."/>
            <person name="Lewin H."/>
            <person name="Damas J."/>
            <person name="Howe K."/>
            <person name="Mountcastle J."/>
            <person name="Jarvis E.D."/>
        </authorList>
    </citation>
    <scope>NUCLEOTIDE SEQUENCE [LARGE SCALE GENOMIC DNA]</scope>
</reference>
<dbReference type="Ensembl" id="ENSRFET00010023448.1">
    <property type="protein sequence ID" value="ENSRFEP00010021545.1"/>
    <property type="gene ID" value="ENSRFEG00010014486.1"/>
</dbReference>
<reference evidence="6" key="4">
    <citation type="submission" date="2025-08" db="UniProtKB">
        <authorList>
            <consortium name="Ensembl"/>
        </authorList>
    </citation>
    <scope>IDENTIFICATION</scope>
</reference>
<dbReference type="InterPro" id="IPR003599">
    <property type="entry name" value="Ig_sub"/>
</dbReference>
<evidence type="ECO:0000256" key="1">
    <source>
        <dbReference type="ARBA" id="ARBA00022729"/>
    </source>
</evidence>
<evidence type="ECO:0000313" key="7">
    <source>
        <dbReference type="Proteomes" id="UP000472240"/>
    </source>
</evidence>
<reference evidence="6" key="5">
    <citation type="submission" date="2025-09" db="UniProtKB">
        <authorList>
            <consortium name="Ensembl"/>
        </authorList>
    </citation>
    <scope>IDENTIFICATION</scope>
</reference>
<dbReference type="InParanoid" id="A0A671F7R0"/>
<dbReference type="SMART" id="SM00409">
    <property type="entry name" value="IG"/>
    <property type="match status" value="2"/>
</dbReference>
<proteinExistence type="predicted"/>
<dbReference type="InterPro" id="IPR050412">
    <property type="entry name" value="Ig-like_Receptors_ImmuneReg"/>
</dbReference>
<keyword evidence="2" id="KW-1015">Disulfide bond</keyword>
<dbReference type="PANTHER" id="PTHR11738">
    <property type="entry name" value="MHC CLASS I NK CELL RECEPTOR"/>
    <property type="match status" value="1"/>
</dbReference>
<dbReference type="InterPro" id="IPR013151">
    <property type="entry name" value="Immunoglobulin_dom"/>
</dbReference>
<evidence type="ECO:0000256" key="3">
    <source>
        <dbReference type="ARBA" id="ARBA00023319"/>
    </source>
</evidence>
<organism evidence="6 7">
    <name type="scientific">Rhinolophus ferrumequinum</name>
    <name type="common">Greater horseshoe bat</name>
    <dbReference type="NCBI Taxonomy" id="59479"/>
    <lineage>
        <taxon>Eukaryota</taxon>
        <taxon>Metazoa</taxon>
        <taxon>Chordata</taxon>
        <taxon>Craniata</taxon>
        <taxon>Vertebrata</taxon>
        <taxon>Euteleostomi</taxon>
        <taxon>Mammalia</taxon>
        <taxon>Eutheria</taxon>
        <taxon>Laurasiatheria</taxon>
        <taxon>Chiroptera</taxon>
        <taxon>Yinpterochiroptera</taxon>
        <taxon>Rhinolophoidea</taxon>
        <taxon>Rhinolophidae</taxon>
        <taxon>Rhinolophinae</taxon>
        <taxon>Rhinolophus</taxon>
    </lineage>
</organism>
<feature type="chain" id="PRO_5025527266" description="Immunoglobulin domain-containing protein" evidence="4">
    <location>
        <begin position="22"/>
        <end position="233"/>
    </location>
</feature>
<dbReference type="GO" id="GO:0002764">
    <property type="term" value="P:immune response-regulating signaling pathway"/>
    <property type="evidence" value="ECO:0007669"/>
    <property type="project" value="TreeGrafter"/>
</dbReference>
<dbReference type="SUPFAM" id="SSF48726">
    <property type="entry name" value="Immunoglobulin"/>
    <property type="match status" value="2"/>
</dbReference>
<dbReference type="InterPro" id="IPR013783">
    <property type="entry name" value="Ig-like_fold"/>
</dbReference>
<dbReference type="Gene3D" id="2.60.40.10">
    <property type="entry name" value="Immunoglobulins"/>
    <property type="match status" value="2"/>
</dbReference>
<keyword evidence="1 4" id="KW-0732">Signal</keyword>
<reference evidence="6 7" key="1">
    <citation type="journal article" date="2015" name="Annu Rev Anim Biosci">
        <title>The Genome 10K Project: a way forward.</title>
        <authorList>
            <person name="Koepfli K.P."/>
            <person name="Paten B."/>
            <person name="O'Brien S.J."/>
            <person name="Koepfli K.P."/>
            <person name="Paten B."/>
            <person name="Antunes A."/>
            <person name="Belov K."/>
            <person name="Bustamante C."/>
            <person name="Castoe T.A."/>
            <person name="Clawson H."/>
            <person name="Crawford A.J."/>
            <person name="Diekhans M."/>
            <person name="Distel D."/>
            <person name="Durbin R."/>
            <person name="Earl D."/>
            <person name="Fujita M.K."/>
            <person name="Gamble T."/>
            <person name="Georges A."/>
            <person name="Gemmell N."/>
            <person name="Gilbert M.T."/>
            <person name="Graves J.M."/>
            <person name="Green R.E."/>
            <person name="Hickey G."/>
            <person name="Jarvis E.D."/>
            <person name="Johnson W."/>
            <person name="Komissarov A."/>
            <person name="Korf I."/>
            <person name="Kuhn R."/>
            <person name="Larkin D.M."/>
            <person name="Lewin H."/>
            <person name="Lopez J.V."/>
            <person name="Ma J."/>
            <person name="Marques-Bonet T."/>
            <person name="Miller W."/>
            <person name="Murphy R."/>
            <person name="Pevzner P."/>
            <person name="Shapiro B."/>
            <person name="Steiner C."/>
            <person name="Tamazian G."/>
            <person name="Venkatesh B."/>
            <person name="Wang J."/>
            <person name="Wayne R."/>
            <person name="Wiley E."/>
            <person name="Yang H."/>
            <person name="Zhang G."/>
            <person name="Haussler D."/>
            <person name="Ryder O."/>
            <person name="O'Brien S.J."/>
        </authorList>
    </citation>
    <scope>NUCLEOTIDE SEQUENCE</scope>
</reference>
<dbReference type="FunCoup" id="A0A671F7R0">
    <property type="interactions" value="1"/>
</dbReference>
<dbReference type="Pfam" id="PF00047">
    <property type="entry name" value="ig"/>
    <property type="match status" value="1"/>
</dbReference>
<dbReference type="PANTHER" id="PTHR11738:SF172">
    <property type="entry name" value="IG-LIKE DOMAIN-CONTAINING PROTEIN"/>
    <property type="match status" value="1"/>
</dbReference>
<dbReference type="Proteomes" id="UP000472240">
    <property type="component" value="Chromosome 15"/>
</dbReference>
<evidence type="ECO:0000313" key="6">
    <source>
        <dbReference type="Ensembl" id="ENSRFEP00010021545.1"/>
    </source>
</evidence>
<feature type="domain" description="Immunoglobulin" evidence="5">
    <location>
        <begin position="128"/>
        <end position="217"/>
    </location>
</feature>
<accession>A0A671F7R0</accession>
<dbReference type="GO" id="GO:0019221">
    <property type="term" value="P:cytokine-mediated signaling pathway"/>
    <property type="evidence" value="ECO:0007669"/>
    <property type="project" value="TreeGrafter"/>
</dbReference>
<dbReference type="OMA" id="YESGEHW"/>
<feature type="signal peptide" evidence="4">
    <location>
        <begin position="1"/>
        <end position="21"/>
    </location>
</feature>